<accession>A0ABR0K2N1</accession>
<feature type="region of interest" description="Disordered" evidence="1">
    <location>
        <begin position="507"/>
        <end position="545"/>
    </location>
</feature>
<keyword evidence="3" id="KW-1185">Reference proteome</keyword>
<protein>
    <submittedName>
        <fullName evidence="2">Uncharacterized protein</fullName>
    </submittedName>
</protein>
<dbReference type="Proteomes" id="UP001345013">
    <property type="component" value="Unassembled WGS sequence"/>
</dbReference>
<reference evidence="2 3" key="1">
    <citation type="submission" date="2023-08" db="EMBL/GenBank/DDBJ databases">
        <title>Black Yeasts Isolated from many extreme environments.</title>
        <authorList>
            <person name="Coleine C."/>
            <person name="Stajich J.E."/>
            <person name="Selbmann L."/>
        </authorList>
    </citation>
    <scope>NUCLEOTIDE SEQUENCE [LARGE SCALE GENOMIC DNA]</scope>
    <source>
        <strain evidence="2 3">CCFEE 5885</strain>
    </source>
</reference>
<proteinExistence type="predicted"/>
<gene>
    <name evidence="2" type="ORF">LTR24_007512</name>
</gene>
<sequence length="545" mass="59805">MSRPLEAPEQANYDRKQLFLKQRARTDPSIAPENMTKGLLDLPAELLIEICTLVFGDKVRVNINVLRRRGSSPSRQFMNALPAEMSKLDGLFKCSKATRDYANIVLGRQVLFDANSINFTDLPLAFGKENCLRMHRLDLHAHFEVKTGQDSIWTDSLQMFVKDLSNLVYFELWSVHAKWRPPYPESESGDPEGSVSRQDQECRSLMQFAAHLINLHPKLDRLIKDALNGPAHKEGESKVFNNYVIDQFSNKRPWQSRTSFTDVSRTKEETIEDEILNAPLIRRLNPTVLANTPIEVLAVKPRPGQSKNEMTEDDVPKQNPFYAMLDERAFRSAAEHNARGWKRRDIRELITICARIEAQFNSPVGPQELVESYFVALDEAAAAKAELAALQETVKGHLCPKDNIASSTSGGPDANGDLQDKSGTWNNNLEGAAGHDTQFNPARGFGRGRGSPTRNSGFSPAGLVNPGASQTSALTNAGGGQNAVPLSYAAVLRQGLAGRGATPVSGVGHGRGISQNGGFAVPAMPPGRGGQRRPGFGRGSDRSRG</sequence>
<organism evidence="2 3">
    <name type="scientific">Lithohypha guttulata</name>
    <dbReference type="NCBI Taxonomy" id="1690604"/>
    <lineage>
        <taxon>Eukaryota</taxon>
        <taxon>Fungi</taxon>
        <taxon>Dikarya</taxon>
        <taxon>Ascomycota</taxon>
        <taxon>Pezizomycotina</taxon>
        <taxon>Eurotiomycetes</taxon>
        <taxon>Chaetothyriomycetidae</taxon>
        <taxon>Chaetothyriales</taxon>
        <taxon>Trichomeriaceae</taxon>
        <taxon>Lithohypha</taxon>
    </lineage>
</organism>
<name>A0ABR0K2N1_9EURO</name>
<comment type="caution">
    <text evidence="2">The sequence shown here is derived from an EMBL/GenBank/DDBJ whole genome shotgun (WGS) entry which is preliminary data.</text>
</comment>
<evidence type="ECO:0000313" key="2">
    <source>
        <dbReference type="EMBL" id="KAK5084152.1"/>
    </source>
</evidence>
<evidence type="ECO:0000313" key="3">
    <source>
        <dbReference type="Proteomes" id="UP001345013"/>
    </source>
</evidence>
<feature type="region of interest" description="Disordered" evidence="1">
    <location>
        <begin position="404"/>
        <end position="476"/>
    </location>
</feature>
<dbReference type="EMBL" id="JAVRRG010000114">
    <property type="protein sequence ID" value="KAK5084152.1"/>
    <property type="molecule type" value="Genomic_DNA"/>
</dbReference>
<evidence type="ECO:0000256" key="1">
    <source>
        <dbReference type="SAM" id="MobiDB-lite"/>
    </source>
</evidence>